<keyword evidence="1" id="KW-0521">NADP</keyword>
<accession>A0AAV2BK77</accession>
<dbReference type="InterPro" id="IPR002347">
    <property type="entry name" value="SDR_fam"/>
</dbReference>
<evidence type="ECO:0000313" key="4">
    <source>
        <dbReference type="EMBL" id="CAL1296319.1"/>
    </source>
</evidence>
<dbReference type="PRINTS" id="PR00080">
    <property type="entry name" value="SDRFAMILY"/>
</dbReference>
<dbReference type="PRINTS" id="PR00081">
    <property type="entry name" value="GDHRDH"/>
</dbReference>
<keyword evidence="2" id="KW-0560">Oxidoreductase</keyword>
<gene>
    <name evidence="4" type="ORF">LARSCL_LOCUS19736</name>
</gene>
<dbReference type="AlphaFoldDB" id="A0AAV2BK77"/>
<dbReference type="PANTHER" id="PTHR43544:SF7">
    <property type="entry name" value="NADB-LER2"/>
    <property type="match status" value="1"/>
</dbReference>
<proteinExistence type="inferred from homology"/>
<evidence type="ECO:0000313" key="5">
    <source>
        <dbReference type="Proteomes" id="UP001497382"/>
    </source>
</evidence>
<comment type="similarity">
    <text evidence="3">Belongs to the short-chain dehydrogenases/reductases (SDR) family.</text>
</comment>
<dbReference type="Pfam" id="PF00106">
    <property type="entry name" value="adh_short"/>
    <property type="match status" value="1"/>
</dbReference>
<dbReference type="EMBL" id="CAXIEN010000394">
    <property type="protein sequence ID" value="CAL1296319.1"/>
    <property type="molecule type" value="Genomic_DNA"/>
</dbReference>
<dbReference type="Gene3D" id="3.40.50.720">
    <property type="entry name" value="NAD(P)-binding Rossmann-like Domain"/>
    <property type="match status" value="1"/>
</dbReference>
<name>A0AAV2BK77_9ARAC</name>
<evidence type="ECO:0000256" key="1">
    <source>
        <dbReference type="ARBA" id="ARBA00022857"/>
    </source>
</evidence>
<evidence type="ECO:0000256" key="3">
    <source>
        <dbReference type="RuleBase" id="RU000363"/>
    </source>
</evidence>
<protein>
    <recommendedName>
        <fullName evidence="6">C-factor</fullName>
    </recommendedName>
</protein>
<evidence type="ECO:0008006" key="6">
    <source>
        <dbReference type="Google" id="ProtNLM"/>
    </source>
</evidence>
<dbReference type="GO" id="GO:0016491">
    <property type="term" value="F:oxidoreductase activity"/>
    <property type="evidence" value="ECO:0007669"/>
    <property type="project" value="UniProtKB-KW"/>
</dbReference>
<organism evidence="4 5">
    <name type="scientific">Larinioides sclopetarius</name>
    <dbReference type="NCBI Taxonomy" id="280406"/>
    <lineage>
        <taxon>Eukaryota</taxon>
        <taxon>Metazoa</taxon>
        <taxon>Ecdysozoa</taxon>
        <taxon>Arthropoda</taxon>
        <taxon>Chelicerata</taxon>
        <taxon>Arachnida</taxon>
        <taxon>Araneae</taxon>
        <taxon>Araneomorphae</taxon>
        <taxon>Entelegynae</taxon>
        <taxon>Araneoidea</taxon>
        <taxon>Araneidae</taxon>
        <taxon>Larinioides</taxon>
    </lineage>
</organism>
<dbReference type="InterPro" id="IPR036291">
    <property type="entry name" value="NAD(P)-bd_dom_sf"/>
</dbReference>
<sequence>MALRQLHSMSPCSKYTTQSHSVPLNISTGYKLKNFLEVFCFSHIFTEAIIFYIKMEIESVLITGANRGIGLEIVKQLVNLPKPPRLLFATYRDKSTVQALEEIRDSSKQTQILLIQMDITNSKDIESARKTVEDLVGAKGLDLLINNAGVLKTEGFPEIAGENMLYHFSTNTVGPVMVLKEMFPLLQRSVAHKTTETDVFRTTVLNLSSLGASMGKMRVENPDKWLQGLGYRTSKAALNMAMRMIACTMKDSGVLMVNLCPGWVKTDMGSNAADLEVSESVSAIFKTLSQLNDSHHGAFIDRNGKTIPF</sequence>
<dbReference type="GO" id="GO:0005737">
    <property type="term" value="C:cytoplasm"/>
    <property type="evidence" value="ECO:0007669"/>
    <property type="project" value="TreeGrafter"/>
</dbReference>
<keyword evidence="5" id="KW-1185">Reference proteome</keyword>
<dbReference type="PANTHER" id="PTHR43544">
    <property type="entry name" value="SHORT-CHAIN DEHYDROGENASE/REDUCTASE"/>
    <property type="match status" value="1"/>
</dbReference>
<dbReference type="InterPro" id="IPR051468">
    <property type="entry name" value="Fungal_SecMetab_SDRs"/>
</dbReference>
<evidence type="ECO:0000256" key="2">
    <source>
        <dbReference type="ARBA" id="ARBA00023002"/>
    </source>
</evidence>
<comment type="caution">
    <text evidence="4">The sequence shown here is derived from an EMBL/GenBank/DDBJ whole genome shotgun (WGS) entry which is preliminary data.</text>
</comment>
<dbReference type="SUPFAM" id="SSF51735">
    <property type="entry name" value="NAD(P)-binding Rossmann-fold domains"/>
    <property type="match status" value="1"/>
</dbReference>
<dbReference type="CDD" id="cd05325">
    <property type="entry name" value="carb_red_sniffer_like_SDR_c"/>
    <property type="match status" value="1"/>
</dbReference>
<dbReference type="Proteomes" id="UP001497382">
    <property type="component" value="Unassembled WGS sequence"/>
</dbReference>
<reference evidence="4 5" key="1">
    <citation type="submission" date="2024-04" db="EMBL/GenBank/DDBJ databases">
        <authorList>
            <person name="Rising A."/>
            <person name="Reimegard J."/>
            <person name="Sonavane S."/>
            <person name="Akerstrom W."/>
            <person name="Nylinder S."/>
            <person name="Hedman E."/>
            <person name="Kallberg Y."/>
        </authorList>
    </citation>
    <scope>NUCLEOTIDE SEQUENCE [LARGE SCALE GENOMIC DNA]</scope>
</reference>